<evidence type="ECO:0000256" key="1">
    <source>
        <dbReference type="ARBA" id="ARBA00022649"/>
    </source>
</evidence>
<accession>A0A1H3B499</accession>
<dbReference type="Pfam" id="PF05016">
    <property type="entry name" value="ParE_toxin"/>
    <property type="match status" value="1"/>
</dbReference>
<proteinExistence type="predicted"/>
<dbReference type="InterPro" id="IPR035093">
    <property type="entry name" value="RelE/ParE_toxin_dom_sf"/>
</dbReference>
<dbReference type="Proteomes" id="UP000182379">
    <property type="component" value="Unassembled WGS sequence"/>
</dbReference>
<reference evidence="2 3" key="1">
    <citation type="submission" date="2016-10" db="EMBL/GenBank/DDBJ databases">
        <authorList>
            <person name="Varghese N."/>
            <person name="Submissions S."/>
        </authorList>
    </citation>
    <scope>NUCLEOTIDE SEQUENCE [LARGE SCALE GENOMIC DNA]</scope>
    <source>
        <strain evidence="2 3">WCC6</strain>
    </source>
</reference>
<dbReference type="InterPro" id="IPR007712">
    <property type="entry name" value="RelE/ParE_toxin"/>
</dbReference>
<dbReference type="AlphaFoldDB" id="A0A1H3B499"/>
<sequence length="111" mass="13022">MDAYTIIITPNAEEDLRNIRNYIALVLSVPDVALQYIQSIRKEIEKLSYLAKSIAPIESEPWHSRGVRKIIAKNFFIYYWLNERTGCVYIMAVIYARRDQLKALEHFAVEE</sequence>
<protein>
    <submittedName>
        <fullName evidence="2">Plasmid stabilization system protein ParE</fullName>
    </submittedName>
</protein>
<organism evidence="2 3">
    <name type="scientific">Acidaminococcus fermentans</name>
    <dbReference type="NCBI Taxonomy" id="905"/>
    <lineage>
        <taxon>Bacteria</taxon>
        <taxon>Bacillati</taxon>
        <taxon>Bacillota</taxon>
        <taxon>Negativicutes</taxon>
        <taxon>Acidaminococcales</taxon>
        <taxon>Acidaminococcaceae</taxon>
        <taxon>Acidaminococcus</taxon>
    </lineage>
</organism>
<dbReference type="EMBL" id="FNOP01000029">
    <property type="protein sequence ID" value="SDX36850.1"/>
    <property type="molecule type" value="Genomic_DNA"/>
</dbReference>
<evidence type="ECO:0000313" key="3">
    <source>
        <dbReference type="Proteomes" id="UP000182379"/>
    </source>
</evidence>
<evidence type="ECO:0000313" key="2">
    <source>
        <dbReference type="EMBL" id="SDX36850.1"/>
    </source>
</evidence>
<dbReference type="Gene3D" id="3.30.2310.20">
    <property type="entry name" value="RelE-like"/>
    <property type="match status" value="1"/>
</dbReference>
<name>A0A1H3B499_ACIFE</name>
<dbReference type="RefSeq" id="WP_074708570.1">
    <property type="nucleotide sequence ID" value="NZ_FNOP01000029.1"/>
</dbReference>
<gene>
    <name evidence="2" type="ORF">SAMN05216495_1293</name>
</gene>
<comment type="caution">
    <text evidence="2">The sequence shown here is derived from an EMBL/GenBank/DDBJ whole genome shotgun (WGS) entry which is preliminary data.</text>
</comment>
<keyword evidence="1" id="KW-1277">Toxin-antitoxin system</keyword>